<reference evidence="3" key="1">
    <citation type="journal article" date="2019" name="Int. J. Syst. Evol. Microbiol.">
        <title>The Global Catalogue of Microorganisms (GCM) 10K type strain sequencing project: providing services to taxonomists for standard genome sequencing and annotation.</title>
        <authorList>
            <consortium name="The Broad Institute Genomics Platform"/>
            <consortium name="The Broad Institute Genome Sequencing Center for Infectious Disease"/>
            <person name="Wu L."/>
            <person name="Ma J."/>
        </authorList>
    </citation>
    <scope>NUCLEOTIDE SEQUENCE [LARGE SCALE GENOMIC DNA]</scope>
    <source>
        <strain evidence="3">TISTR 2466</strain>
    </source>
</reference>
<dbReference type="PROSITE" id="PS51750">
    <property type="entry name" value="BRO_N"/>
    <property type="match status" value="1"/>
</dbReference>
<keyword evidence="3" id="KW-1185">Reference proteome</keyword>
<evidence type="ECO:0000313" key="2">
    <source>
        <dbReference type="EMBL" id="MFD2694953.1"/>
    </source>
</evidence>
<comment type="caution">
    <text evidence="2">The sequence shown here is derived from an EMBL/GenBank/DDBJ whole genome shotgun (WGS) entry which is preliminary data.</text>
</comment>
<proteinExistence type="predicted"/>
<evidence type="ECO:0000313" key="3">
    <source>
        <dbReference type="Proteomes" id="UP001597399"/>
    </source>
</evidence>
<dbReference type="Pfam" id="PF10552">
    <property type="entry name" value="ORF6C"/>
    <property type="match status" value="1"/>
</dbReference>
<dbReference type="RefSeq" id="WP_253064569.1">
    <property type="nucleotide sequence ID" value="NZ_JAMXWM010000031.1"/>
</dbReference>
<dbReference type="Pfam" id="PF02498">
    <property type="entry name" value="Bro-N"/>
    <property type="match status" value="1"/>
</dbReference>
<sequence length="238" mass="27751">MSSIQLVKSEKFGTMTCDVFKNDKDFFMTRQQIGEALEYSDPKVAIAKLHASHKDRLDRVSRVTATVTVDGKTRETVIYSSKGIYEICRWSQQPKADEFYDFIYDLLEQLRTGKSKVVPLSKDQALVTVLRTTADLVEDNQAIKTEQHEIRKLITQVDQKVETQITLDHGEQRKVQKVVARRVGDFEKYDKKRRSELFHEIYREIKDRFAVPSYKDVLRKDLPDVVRYIEAFIPKKVA</sequence>
<name>A0ABW5S5R0_9BACL</name>
<organism evidence="2 3">
    <name type="scientific">Sporolactobacillus shoreicorticis</name>
    <dbReference type="NCBI Taxonomy" id="1923877"/>
    <lineage>
        <taxon>Bacteria</taxon>
        <taxon>Bacillati</taxon>
        <taxon>Bacillota</taxon>
        <taxon>Bacilli</taxon>
        <taxon>Bacillales</taxon>
        <taxon>Sporolactobacillaceae</taxon>
        <taxon>Sporolactobacillus</taxon>
    </lineage>
</organism>
<accession>A0ABW5S5R0</accession>
<dbReference type="InterPro" id="IPR003497">
    <property type="entry name" value="BRO_N_domain"/>
</dbReference>
<feature type="domain" description="Bro-N" evidence="1">
    <location>
        <begin position="1"/>
        <end position="114"/>
    </location>
</feature>
<dbReference type="InterPro" id="IPR018878">
    <property type="entry name" value="ORF6C_dom"/>
</dbReference>
<dbReference type="Proteomes" id="UP001597399">
    <property type="component" value="Unassembled WGS sequence"/>
</dbReference>
<dbReference type="EMBL" id="JBHUMQ010000034">
    <property type="protein sequence ID" value="MFD2694953.1"/>
    <property type="molecule type" value="Genomic_DNA"/>
</dbReference>
<gene>
    <name evidence="2" type="ORF">ACFSUE_15160</name>
</gene>
<evidence type="ECO:0000259" key="1">
    <source>
        <dbReference type="PROSITE" id="PS51750"/>
    </source>
</evidence>
<protein>
    <submittedName>
        <fullName evidence="2">ORF6C domain-containing protein</fullName>
    </submittedName>
</protein>